<dbReference type="STRING" id="6412.T1EHP0"/>
<proteinExistence type="predicted"/>
<dbReference type="RefSeq" id="XP_009018966.1">
    <property type="nucleotide sequence ID" value="XM_009020718.1"/>
</dbReference>
<reference evidence="3" key="1">
    <citation type="submission" date="2012-12" db="EMBL/GenBank/DDBJ databases">
        <authorList>
            <person name="Hellsten U."/>
            <person name="Grimwood J."/>
            <person name="Chapman J.A."/>
            <person name="Shapiro H."/>
            <person name="Aerts A."/>
            <person name="Otillar R.P."/>
            <person name="Terry A.Y."/>
            <person name="Boore J.L."/>
            <person name="Simakov O."/>
            <person name="Marletaz F."/>
            <person name="Cho S.-J."/>
            <person name="Edsinger-Gonzales E."/>
            <person name="Havlak P."/>
            <person name="Kuo D.-H."/>
            <person name="Larsson T."/>
            <person name="Lv J."/>
            <person name="Arendt D."/>
            <person name="Savage R."/>
            <person name="Osoegawa K."/>
            <person name="de Jong P."/>
            <person name="Lindberg D.R."/>
            <person name="Seaver E.C."/>
            <person name="Weisblat D.A."/>
            <person name="Putnam N.H."/>
            <person name="Grigoriev I.V."/>
            <person name="Rokhsar D.S."/>
        </authorList>
    </citation>
    <scope>NUCLEOTIDE SEQUENCE</scope>
</reference>
<keyword evidence="3" id="KW-1185">Reference proteome</keyword>
<dbReference type="Proteomes" id="UP000015101">
    <property type="component" value="Unassembled WGS sequence"/>
</dbReference>
<dbReference type="InParanoid" id="T1EHP0"/>
<evidence type="ECO:0000313" key="2">
    <source>
        <dbReference type="EnsemblMetazoa" id="HelroP128607"/>
    </source>
</evidence>
<dbReference type="KEGG" id="hro:HELRODRAFT_128607"/>
<dbReference type="InterPro" id="IPR039870">
    <property type="entry name" value="Coa4-like"/>
</dbReference>
<dbReference type="PANTHER" id="PTHR13639">
    <property type="entry name" value="CYTOCHROME C OXIDASE ASSEMBLY FACTOR 4 HOMOLOG, MITOCHONDRIAL"/>
    <property type="match status" value="1"/>
</dbReference>
<dbReference type="GO" id="GO:0033617">
    <property type="term" value="P:mitochondrial respiratory chain complex IV assembly"/>
    <property type="evidence" value="ECO:0007669"/>
    <property type="project" value="InterPro"/>
</dbReference>
<dbReference type="AlphaFoldDB" id="T1EHP0"/>
<protein>
    <recommendedName>
        <fullName evidence="4">CHCH domain-containing protein</fullName>
    </recommendedName>
</protein>
<dbReference type="HOGENOM" id="CLU_169171_2_2_1"/>
<dbReference type="GO" id="GO:0005758">
    <property type="term" value="C:mitochondrial intermembrane space"/>
    <property type="evidence" value="ECO:0000318"/>
    <property type="project" value="GO_Central"/>
</dbReference>
<dbReference type="OrthoDB" id="5586401at2759"/>
<evidence type="ECO:0000313" key="3">
    <source>
        <dbReference type="Proteomes" id="UP000015101"/>
    </source>
</evidence>
<dbReference type="CTD" id="20196090"/>
<reference evidence="2" key="3">
    <citation type="submission" date="2015-06" db="UniProtKB">
        <authorList>
            <consortium name="EnsemblMetazoa"/>
        </authorList>
    </citation>
    <scope>IDENTIFICATION</scope>
</reference>
<evidence type="ECO:0000313" key="1">
    <source>
        <dbReference type="EMBL" id="ESO02752.1"/>
    </source>
</evidence>
<dbReference type="EMBL" id="AMQM01004835">
    <property type="status" value="NOT_ANNOTATED_CDS"/>
    <property type="molecule type" value="Genomic_DNA"/>
</dbReference>
<dbReference type="EMBL" id="KB096716">
    <property type="protein sequence ID" value="ESO02752.1"/>
    <property type="molecule type" value="Genomic_DNA"/>
</dbReference>
<sequence>NDVVDPVIRMVEKTGCLERHYRVQECISEKQDWRQCQDEVKDFKKCMNEYEERK</sequence>
<evidence type="ECO:0008006" key="4">
    <source>
        <dbReference type="Google" id="ProtNLM"/>
    </source>
</evidence>
<reference evidence="1 3" key="2">
    <citation type="journal article" date="2013" name="Nature">
        <title>Insights into bilaterian evolution from three spiralian genomes.</title>
        <authorList>
            <person name="Simakov O."/>
            <person name="Marletaz F."/>
            <person name="Cho S.J."/>
            <person name="Edsinger-Gonzales E."/>
            <person name="Havlak P."/>
            <person name="Hellsten U."/>
            <person name="Kuo D.H."/>
            <person name="Larsson T."/>
            <person name="Lv J."/>
            <person name="Arendt D."/>
            <person name="Savage R."/>
            <person name="Osoegawa K."/>
            <person name="de Jong P."/>
            <person name="Grimwood J."/>
            <person name="Chapman J.A."/>
            <person name="Shapiro H."/>
            <person name="Aerts A."/>
            <person name="Otillar R.P."/>
            <person name="Terry A.Y."/>
            <person name="Boore J.L."/>
            <person name="Grigoriev I.V."/>
            <person name="Lindberg D.R."/>
            <person name="Seaver E.C."/>
            <person name="Weisblat D.A."/>
            <person name="Putnam N.H."/>
            <person name="Rokhsar D.S."/>
        </authorList>
    </citation>
    <scope>NUCLEOTIDE SEQUENCE</scope>
</reference>
<name>T1EHP0_HELRO</name>
<accession>T1EHP0</accession>
<dbReference type="eggNOG" id="KOG4138">
    <property type="taxonomic scope" value="Eukaryota"/>
</dbReference>
<dbReference type="GeneID" id="20196090"/>
<gene>
    <name evidence="2" type="primary">20196090</name>
    <name evidence="1" type="ORF">HELRODRAFT_128607</name>
</gene>
<dbReference type="PANTHER" id="PTHR13639:SF2">
    <property type="entry name" value="CYTOCHROME C OXIDASE ASSEMBLY FACTOR 4 HOMOLOG, MITOCHONDRIAL"/>
    <property type="match status" value="1"/>
</dbReference>
<dbReference type="EnsemblMetazoa" id="HelroT128607">
    <property type="protein sequence ID" value="HelroP128607"/>
    <property type="gene ID" value="HelroG128607"/>
</dbReference>
<organism evidence="2 3">
    <name type="scientific">Helobdella robusta</name>
    <name type="common">Californian leech</name>
    <dbReference type="NCBI Taxonomy" id="6412"/>
    <lineage>
        <taxon>Eukaryota</taxon>
        <taxon>Metazoa</taxon>
        <taxon>Spiralia</taxon>
        <taxon>Lophotrochozoa</taxon>
        <taxon>Annelida</taxon>
        <taxon>Clitellata</taxon>
        <taxon>Hirudinea</taxon>
        <taxon>Rhynchobdellida</taxon>
        <taxon>Glossiphoniidae</taxon>
        <taxon>Helobdella</taxon>
    </lineage>
</organism>